<name>A0A8H6Y5M0_9AGAR</name>
<sequence length="294" mass="32404">MTANSLRLDFTARISHDCPRPSSPLHPFTEGPNASEKQQNAWEAAIETFVTNLVICKLSHETTAAQLFALFDAPEHQPQLFYYACADLLSATREYNDAGEHIALIAALFGLLKEEGLKRDGPDGEGGFGNAVVFPTIRALAGNIPAPPGYKYDAVAFSLAQDSEYVKGNSFQTDLAEYAREHEGLLRFWSLVGRLDADGFLGSGKPGTMALLFHQAPVLLHALEDPVSRGVWETLWAAVLHCDEEMAEGEWGAGHPEWLGPFKDAVRKIAGDERAPLEWRARFAVILEELEKER</sequence>
<dbReference type="AlphaFoldDB" id="A0A8H6Y5M0"/>
<dbReference type="Proteomes" id="UP000620124">
    <property type="component" value="Unassembled WGS sequence"/>
</dbReference>
<evidence type="ECO:0000313" key="1">
    <source>
        <dbReference type="EMBL" id="KAF7353072.1"/>
    </source>
</evidence>
<keyword evidence="2" id="KW-1185">Reference proteome</keyword>
<dbReference type="OrthoDB" id="2895595at2759"/>
<organism evidence="1 2">
    <name type="scientific">Mycena venus</name>
    <dbReference type="NCBI Taxonomy" id="2733690"/>
    <lineage>
        <taxon>Eukaryota</taxon>
        <taxon>Fungi</taxon>
        <taxon>Dikarya</taxon>
        <taxon>Basidiomycota</taxon>
        <taxon>Agaricomycotina</taxon>
        <taxon>Agaricomycetes</taxon>
        <taxon>Agaricomycetidae</taxon>
        <taxon>Agaricales</taxon>
        <taxon>Marasmiineae</taxon>
        <taxon>Mycenaceae</taxon>
        <taxon>Mycena</taxon>
    </lineage>
</organism>
<gene>
    <name evidence="1" type="ORF">MVEN_01275100</name>
</gene>
<dbReference type="EMBL" id="JACAZI010000009">
    <property type="protein sequence ID" value="KAF7353072.1"/>
    <property type="molecule type" value="Genomic_DNA"/>
</dbReference>
<protein>
    <submittedName>
        <fullName evidence="1">Uncharacterized protein</fullName>
    </submittedName>
</protein>
<proteinExistence type="predicted"/>
<evidence type="ECO:0000313" key="2">
    <source>
        <dbReference type="Proteomes" id="UP000620124"/>
    </source>
</evidence>
<reference evidence="1" key="1">
    <citation type="submission" date="2020-05" db="EMBL/GenBank/DDBJ databases">
        <title>Mycena genomes resolve the evolution of fungal bioluminescence.</title>
        <authorList>
            <person name="Tsai I.J."/>
        </authorList>
    </citation>
    <scope>NUCLEOTIDE SEQUENCE</scope>
    <source>
        <strain evidence="1">CCC161011</strain>
    </source>
</reference>
<accession>A0A8H6Y5M0</accession>
<comment type="caution">
    <text evidence="1">The sequence shown here is derived from an EMBL/GenBank/DDBJ whole genome shotgun (WGS) entry which is preliminary data.</text>
</comment>